<keyword evidence="1" id="KW-1133">Transmembrane helix</keyword>
<protein>
    <submittedName>
        <fullName evidence="2">Uncharacterized protein</fullName>
    </submittedName>
</protein>
<gene>
    <name evidence="2" type="ORF">SHD_0179</name>
</gene>
<feature type="transmembrane region" description="Helical" evidence="1">
    <location>
        <begin position="173"/>
        <end position="196"/>
    </location>
</feature>
<proteinExistence type="predicted"/>
<feature type="transmembrane region" description="Helical" evidence="1">
    <location>
        <begin position="38"/>
        <end position="58"/>
    </location>
</feature>
<evidence type="ECO:0000313" key="2">
    <source>
        <dbReference type="EMBL" id="ESE43184.1"/>
    </source>
</evidence>
<evidence type="ECO:0000256" key="1">
    <source>
        <dbReference type="SAM" id="Phobius"/>
    </source>
</evidence>
<keyword evidence="3" id="KW-1185">Reference proteome</keyword>
<keyword evidence="1" id="KW-0812">Transmembrane</keyword>
<evidence type="ECO:0000313" key="3">
    <source>
        <dbReference type="Proteomes" id="UP000017548"/>
    </source>
</evidence>
<dbReference type="EMBL" id="AXZL01000009">
    <property type="protein sequence ID" value="ESE43184.1"/>
    <property type="molecule type" value="Genomic_DNA"/>
</dbReference>
<organism evidence="2 3">
    <name type="scientific">Shewanella decolorationis S12</name>
    <dbReference type="NCBI Taxonomy" id="1353536"/>
    <lineage>
        <taxon>Bacteria</taxon>
        <taxon>Pseudomonadati</taxon>
        <taxon>Pseudomonadota</taxon>
        <taxon>Gammaproteobacteria</taxon>
        <taxon>Alteromonadales</taxon>
        <taxon>Shewanellaceae</taxon>
        <taxon>Shewanella</taxon>
    </lineage>
</organism>
<keyword evidence="1" id="KW-0472">Membrane</keyword>
<name>A0ABN0PSN5_9GAMM</name>
<accession>A0ABN0PSN5</accession>
<dbReference type="Proteomes" id="UP000017548">
    <property type="component" value="Unassembled WGS sequence"/>
</dbReference>
<reference evidence="2 3" key="1">
    <citation type="journal article" date="2013" name="Genome Announc.">
        <title>Draft Genome Sequence of Shewanella decolorationis S12, a Dye-Degrading Bacterium Isolated from a Wastewater Treatment Plant.</title>
        <authorList>
            <person name="Xu M."/>
            <person name="Fang Y."/>
            <person name="Liu J."/>
            <person name="Chen X."/>
            <person name="Sun G."/>
            <person name="Guo J."/>
            <person name="Hua Z."/>
            <person name="Tu Q."/>
            <person name="Wu L."/>
            <person name="Zhou J."/>
            <person name="Liu X."/>
        </authorList>
    </citation>
    <scope>NUCLEOTIDE SEQUENCE [LARGE SCALE GENOMIC DNA]</scope>
    <source>
        <strain evidence="2 3">S12</strain>
    </source>
</reference>
<comment type="caution">
    <text evidence="2">The sequence shown here is derived from an EMBL/GenBank/DDBJ whole genome shotgun (WGS) entry which is preliminary data.</text>
</comment>
<sequence>MPVSLGFTALPLRQELLLLSSAIPVLLLGLVLTRVGSVTALIAAGGITLIWLLTYLSWRKRWVWRQLSINKADLDANTQFIFNRHCIRLPQHICSGNSTITRAEIEKITFHWVSYFREMQKRNRVHGVTIHLHNGKHYQLSGMAYPHRSLLYLAIFFDYPVELIEQPPPRERLVIMVIALAVITSLFNLVMIAAHWH</sequence>